<reference evidence="1 2" key="1">
    <citation type="submission" date="2018-12" db="EMBL/GenBank/DDBJ databases">
        <authorList>
            <consortium name="Pathogen Informatics"/>
        </authorList>
    </citation>
    <scope>NUCLEOTIDE SEQUENCE [LARGE SCALE GENOMIC DNA]</scope>
    <source>
        <strain evidence="1 2">NCTC10741</strain>
    </source>
</reference>
<proteinExistence type="predicted"/>
<dbReference type="EMBL" id="LR131273">
    <property type="protein sequence ID" value="VDR36971.1"/>
    <property type="molecule type" value="Genomic_DNA"/>
</dbReference>
<dbReference type="Proteomes" id="UP000271626">
    <property type="component" value="Chromosome"/>
</dbReference>
<evidence type="ECO:0000313" key="1">
    <source>
        <dbReference type="EMBL" id="VDR36971.1"/>
    </source>
</evidence>
<accession>A0A3P8L3Q6</accession>
<name>A0A3P8L3Q6_TSUPA</name>
<protein>
    <recommendedName>
        <fullName evidence="3">Major tail protein</fullName>
    </recommendedName>
</protein>
<dbReference type="OrthoDB" id="4966244at2"/>
<organism evidence="1 2">
    <name type="scientific">Tsukamurella paurometabola</name>
    <name type="common">Corynebacterium paurometabolum</name>
    <dbReference type="NCBI Taxonomy" id="2061"/>
    <lineage>
        <taxon>Bacteria</taxon>
        <taxon>Bacillati</taxon>
        <taxon>Actinomycetota</taxon>
        <taxon>Actinomycetes</taxon>
        <taxon>Mycobacteriales</taxon>
        <taxon>Tsukamurellaceae</taxon>
        <taxon>Tsukamurella</taxon>
    </lineage>
</organism>
<evidence type="ECO:0000313" key="2">
    <source>
        <dbReference type="Proteomes" id="UP000271626"/>
    </source>
</evidence>
<dbReference type="AlphaFoldDB" id="A0A3P8L3Q6"/>
<evidence type="ECO:0008006" key="3">
    <source>
        <dbReference type="Google" id="ProtNLM"/>
    </source>
</evidence>
<gene>
    <name evidence="1" type="ORF">NCTC10741_00066</name>
</gene>
<sequence length="312" mass="32367">MTTQTQLYKDAQNLGVLVAQDIAILAKPYVKGALAPDPLFDANGIVANSLASYASCGEIEQKAGVKITPDVKYNDIMGYGSRAPRRRLLQSEGLGLDFTPQEVRRIVKEMNGNLQAGAFEATTTGGVRWKKTAGSMPRYWSVFLLAEDINDETLEPIYQWWHFPKLGLDKPGAQSLTMDAASESPTTLTLLQDGDNLYEAGIDGPGFASIAAALGFGADTAYVVTISGTPTGGTWTYTIGGQTTAGIPYNATATAVRSAIEALSNVGAGNVLVTGSAGGPWTITLSGVSGVPTVSGAGLTGGTSPTVTIAPA</sequence>
<dbReference type="RefSeq" id="WP_126194420.1">
    <property type="nucleotide sequence ID" value="NZ_CP085954.1"/>
</dbReference>